<evidence type="ECO:0000313" key="3">
    <source>
        <dbReference type="Proteomes" id="UP000001805"/>
    </source>
</evidence>
<evidence type="ECO:0000256" key="1">
    <source>
        <dbReference type="SAM" id="MobiDB-lite"/>
    </source>
</evidence>
<dbReference type="GeneID" id="3878884"/>
<feature type="compositionally biased region" description="Acidic residues" evidence="1">
    <location>
        <begin position="181"/>
        <end position="211"/>
    </location>
</feature>
<dbReference type="RefSeq" id="XP_962736.2">
    <property type="nucleotide sequence ID" value="XM_957643.2"/>
</dbReference>
<dbReference type="AlphaFoldDB" id="Q7SAT3"/>
<feature type="region of interest" description="Disordered" evidence="1">
    <location>
        <begin position="284"/>
        <end position="368"/>
    </location>
</feature>
<feature type="compositionally biased region" description="Basic and acidic residues" evidence="1">
    <location>
        <begin position="284"/>
        <end position="300"/>
    </location>
</feature>
<gene>
    <name evidence="2" type="ORF">NCU07636</name>
</gene>
<feature type="region of interest" description="Disordered" evidence="1">
    <location>
        <begin position="167"/>
        <end position="241"/>
    </location>
</feature>
<dbReference type="VEuPathDB" id="FungiDB:NCU07636"/>
<proteinExistence type="predicted"/>
<keyword evidence="3" id="KW-1185">Reference proteome</keyword>
<dbReference type="HOGENOM" id="CLU_871826_0_0_1"/>
<dbReference type="InParanoid" id="Q7SAT3"/>
<accession>Q7SAT3</accession>
<sequence>MAEYAPTATDIRDFVENLEAAARFDNPNLGEWWNIIISVHTNLVHAATRTIRPFTEFHGIRSQHRTFGAIAYEWLVMNYKQGTIREALGRIGHTKPGLTTTVTQGMAAHELSGEARKNSIPHNDLPMNAASEAVPAGQVVIHHSSPHAHAPAPRQSGFPQATFARSAPALGSPQRPHVTEPAEDESSDETEDNADDESSDESDDESDDEHDGDGRDESYELRNDPNPLDKQYGGSNKVNIDPHIFRNANCQHQRDLLDQPMDTKNSPQGVDELEEFDFDAFIMENHDYDLPSNEVEHQAHDAPSQSATVFEDLDVSDDDHVVDDMALNQGQNDSDVADEQGTRSNSPSGKRKRGDEMHHHSAQRRRMY</sequence>
<name>Q7SAT3_NEUCR</name>
<evidence type="ECO:0000313" key="2">
    <source>
        <dbReference type="EMBL" id="EAA33500.2"/>
    </source>
</evidence>
<dbReference type="EMBL" id="CM002239">
    <property type="protein sequence ID" value="EAA33500.2"/>
    <property type="molecule type" value="Genomic_DNA"/>
</dbReference>
<dbReference type="OrthoDB" id="10602560at2759"/>
<feature type="compositionally biased region" description="Basic and acidic residues" evidence="1">
    <location>
        <begin position="212"/>
        <end position="223"/>
    </location>
</feature>
<reference evidence="2 3" key="1">
    <citation type="journal article" date="2003" name="Nature">
        <title>The genome sequence of the filamentous fungus Neurospora crassa.</title>
        <authorList>
            <person name="Galagan J.E."/>
            <person name="Calvo S.E."/>
            <person name="Borkovich K.A."/>
            <person name="Selker E.U."/>
            <person name="Read N.D."/>
            <person name="Jaffe D."/>
            <person name="FitzHugh W."/>
            <person name="Ma L.J."/>
            <person name="Smirnov S."/>
            <person name="Purcell S."/>
            <person name="Rehman B."/>
            <person name="Elkins T."/>
            <person name="Engels R."/>
            <person name="Wang S."/>
            <person name="Nielsen C.B."/>
            <person name="Butler J."/>
            <person name="Endrizzi M."/>
            <person name="Qui D."/>
            <person name="Ianakiev P."/>
            <person name="Bell-Pedersen D."/>
            <person name="Nelson M.A."/>
            <person name="Werner-Washburne M."/>
            <person name="Selitrennikoff C.P."/>
            <person name="Kinsey J.A."/>
            <person name="Braun E.L."/>
            <person name="Zelter A."/>
            <person name="Schulte U."/>
            <person name="Kothe G.O."/>
            <person name="Jedd G."/>
            <person name="Mewes W."/>
            <person name="Staben C."/>
            <person name="Marcotte E."/>
            <person name="Greenberg D."/>
            <person name="Roy A."/>
            <person name="Foley K."/>
            <person name="Naylor J."/>
            <person name="Stange-Thomann N."/>
            <person name="Barrett R."/>
            <person name="Gnerre S."/>
            <person name="Kamal M."/>
            <person name="Kamvysselis M."/>
            <person name="Mauceli E."/>
            <person name="Bielke C."/>
            <person name="Rudd S."/>
            <person name="Frishman D."/>
            <person name="Krystofova S."/>
            <person name="Rasmussen C."/>
            <person name="Metzenberg R.L."/>
            <person name="Perkins D.D."/>
            <person name="Kroken S."/>
            <person name="Cogoni C."/>
            <person name="Macino G."/>
            <person name="Catcheside D."/>
            <person name="Li W."/>
            <person name="Pratt R.J."/>
            <person name="Osmani S.A."/>
            <person name="DeSouza C.P."/>
            <person name="Glass L."/>
            <person name="Orbach M.J."/>
            <person name="Berglund J.A."/>
            <person name="Voelker R."/>
            <person name="Yarden O."/>
            <person name="Plamann M."/>
            <person name="Seiler S."/>
            <person name="Dunlap J."/>
            <person name="Radford A."/>
            <person name="Aramayo R."/>
            <person name="Natvig D.O."/>
            <person name="Alex L.A."/>
            <person name="Mannhaupt G."/>
            <person name="Ebbole D.J."/>
            <person name="Freitag M."/>
            <person name="Paulsen I."/>
            <person name="Sachs M.S."/>
            <person name="Lander E.S."/>
            <person name="Nusbaum C."/>
            <person name="Birren B."/>
        </authorList>
    </citation>
    <scope>NUCLEOTIDE SEQUENCE [LARGE SCALE GENOMIC DNA]</scope>
    <source>
        <strain evidence="3">ATCC 24698 / 74-OR23-1A / CBS 708.71 / DSM 1257 / FGSC 987</strain>
    </source>
</reference>
<protein>
    <submittedName>
        <fullName evidence="2">Uncharacterized protein</fullName>
    </submittedName>
</protein>
<dbReference type="KEGG" id="ncr:NCU07636"/>
<dbReference type="Proteomes" id="UP000001805">
    <property type="component" value="Chromosome 4, Linkage Group IV"/>
</dbReference>
<organism evidence="2 3">
    <name type="scientific">Neurospora crassa (strain ATCC 24698 / 74-OR23-1A / CBS 708.71 / DSM 1257 / FGSC 987)</name>
    <dbReference type="NCBI Taxonomy" id="367110"/>
    <lineage>
        <taxon>Eukaryota</taxon>
        <taxon>Fungi</taxon>
        <taxon>Dikarya</taxon>
        <taxon>Ascomycota</taxon>
        <taxon>Pezizomycotina</taxon>
        <taxon>Sordariomycetes</taxon>
        <taxon>Sordariomycetidae</taxon>
        <taxon>Sordariales</taxon>
        <taxon>Sordariaceae</taxon>
        <taxon>Neurospora</taxon>
    </lineage>
</organism>